<protein>
    <submittedName>
        <fullName evidence="3">Activator of HSP90 ATPase</fullName>
    </submittedName>
</protein>
<evidence type="ECO:0000313" key="4">
    <source>
        <dbReference type="Proteomes" id="UP001143486"/>
    </source>
</evidence>
<comment type="similarity">
    <text evidence="1">Belongs to the AHA1 family.</text>
</comment>
<dbReference type="EMBL" id="BSFE01000001">
    <property type="protein sequence ID" value="GLK51005.1"/>
    <property type="molecule type" value="Genomic_DNA"/>
</dbReference>
<evidence type="ECO:0000313" key="3">
    <source>
        <dbReference type="EMBL" id="GLK51005.1"/>
    </source>
</evidence>
<dbReference type="CDD" id="cd08896">
    <property type="entry name" value="SRPBCC_CalC_Aha1-like_3"/>
    <property type="match status" value="1"/>
</dbReference>
<keyword evidence="4" id="KW-1185">Reference proteome</keyword>
<organism evidence="3 4">
    <name type="scientific">Maricaulis virginensis</name>
    <dbReference type="NCBI Taxonomy" id="144022"/>
    <lineage>
        <taxon>Bacteria</taxon>
        <taxon>Pseudomonadati</taxon>
        <taxon>Pseudomonadota</taxon>
        <taxon>Alphaproteobacteria</taxon>
        <taxon>Maricaulales</taxon>
        <taxon>Maricaulaceae</taxon>
        <taxon>Maricaulis</taxon>
    </lineage>
</organism>
<dbReference type="AlphaFoldDB" id="A0A9W6IKZ2"/>
<evidence type="ECO:0000259" key="2">
    <source>
        <dbReference type="Pfam" id="PF08327"/>
    </source>
</evidence>
<dbReference type="Proteomes" id="UP001143486">
    <property type="component" value="Unassembled WGS sequence"/>
</dbReference>
<comment type="caution">
    <text evidence="3">The sequence shown here is derived from an EMBL/GenBank/DDBJ whole genome shotgun (WGS) entry which is preliminary data.</text>
</comment>
<reference evidence="3" key="1">
    <citation type="journal article" date="2014" name="Int. J. Syst. Evol. Microbiol.">
        <title>Complete genome sequence of Corynebacterium casei LMG S-19264T (=DSM 44701T), isolated from a smear-ripened cheese.</title>
        <authorList>
            <consortium name="US DOE Joint Genome Institute (JGI-PGF)"/>
            <person name="Walter F."/>
            <person name="Albersmeier A."/>
            <person name="Kalinowski J."/>
            <person name="Ruckert C."/>
        </authorList>
    </citation>
    <scope>NUCLEOTIDE SEQUENCE</scope>
    <source>
        <strain evidence="3">VKM B-1513</strain>
    </source>
</reference>
<evidence type="ECO:0000256" key="1">
    <source>
        <dbReference type="ARBA" id="ARBA00006817"/>
    </source>
</evidence>
<reference evidence="3" key="2">
    <citation type="submission" date="2023-01" db="EMBL/GenBank/DDBJ databases">
        <authorList>
            <person name="Sun Q."/>
            <person name="Evtushenko L."/>
        </authorList>
    </citation>
    <scope>NUCLEOTIDE SEQUENCE</scope>
    <source>
        <strain evidence="3">VKM B-1513</strain>
    </source>
</reference>
<feature type="domain" description="Activator of Hsp90 ATPase homologue 1/2-like C-terminal" evidence="2">
    <location>
        <begin position="23"/>
        <end position="164"/>
    </location>
</feature>
<name>A0A9W6IKZ2_9PROT</name>
<accession>A0A9W6IKZ2</accession>
<proteinExistence type="inferred from homology"/>
<dbReference type="RefSeq" id="WP_271185398.1">
    <property type="nucleotide sequence ID" value="NZ_BSFE01000001.1"/>
</dbReference>
<dbReference type="InterPro" id="IPR023393">
    <property type="entry name" value="START-like_dom_sf"/>
</dbReference>
<dbReference type="Pfam" id="PF08327">
    <property type="entry name" value="AHSA1"/>
    <property type="match status" value="1"/>
</dbReference>
<dbReference type="InterPro" id="IPR013538">
    <property type="entry name" value="ASHA1/2-like_C"/>
</dbReference>
<dbReference type="Gene3D" id="3.30.530.20">
    <property type="match status" value="1"/>
</dbReference>
<dbReference type="SUPFAM" id="SSF55961">
    <property type="entry name" value="Bet v1-like"/>
    <property type="match status" value="1"/>
</dbReference>
<gene>
    <name evidence="3" type="ORF">GCM10017621_05130</name>
</gene>
<sequence length="172" mass="19534">MTRKRDWARFNPETDLAIDRRIDAPVDLVWSAWTDPDRLKQWWVPRPWTTPEIEMDLRPGGMFRTVMQSPEGERFDNAGIFVAVEPKAWIAWTSALLPGYRPAGDAEHCGGIHMTAGIEFRPDGAGTHYIATVLHPDRASRERHEAMGFHDGWGTVIEQLVEIVTAMKADAR</sequence>